<proteinExistence type="predicted"/>
<dbReference type="InterPro" id="IPR003607">
    <property type="entry name" value="HD/PDEase_dom"/>
</dbReference>
<dbReference type="InterPro" id="IPR006675">
    <property type="entry name" value="HDIG_dom"/>
</dbReference>
<feature type="domain" description="HD-GYP" evidence="1">
    <location>
        <begin position="174"/>
        <end position="366"/>
    </location>
</feature>
<keyword evidence="2" id="KW-0378">Hydrolase</keyword>
<protein>
    <submittedName>
        <fullName evidence="2">HD-GYP domain-containing protein</fullName>
        <ecNumber evidence="2">3.1.4.-</ecNumber>
    </submittedName>
</protein>
<dbReference type="SUPFAM" id="SSF109604">
    <property type="entry name" value="HD-domain/PDEase-like"/>
    <property type="match status" value="1"/>
</dbReference>
<dbReference type="InterPro" id="IPR037522">
    <property type="entry name" value="HD_GYP_dom"/>
</dbReference>
<name>A0ABV9Z1C8_9HYPH</name>
<evidence type="ECO:0000259" key="1">
    <source>
        <dbReference type="PROSITE" id="PS51832"/>
    </source>
</evidence>
<dbReference type="Proteomes" id="UP001595796">
    <property type="component" value="Unassembled WGS sequence"/>
</dbReference>
<dbReference type="EC" id="3.1.4.-" evidence="2"/>
<dbReference type="EMBL" id="JBHSJF010000006">
    <property type="protein sequence ID" value="MFC5068693.1"/>
    <property type="molecule type" value="Genomic_DNA"/>
</dbReference>
<evidence type="ECO:0000313" key="2">
    <source>
        <dbReference type="EMBL" id="MFC5068693.1"/>
    </source>
</evidence>
<dbReference type="RefSeq" id="WP_114956112.1">
    <property type="nucleotide sequence ID" value="NZ_JBHSJF010000006.1"/>
</dbReference>
<dbReference type="Gene3D" id="1.10.3210.10">
    <property type="entry name" value="Hypothetical protein af1432"/>
    <property type="match status" value="1"/>
</dbReference>
<dbReference type="PANTHER" id="PTHR43155:SF2">
    <property type="entry name" value="CYCLIC DI-GMP PHOSPHODIESTERASE PA4108"/>
    <property type="match status" value="1"/>
</dbReference>
<organism evidence="2 3">
    <name type="scientific">Flaviflagellibacter deserti</name>
    <dbReference type="NCBI Taxonomy" id="2267266"/>
    <lineage>
        <taxon>Bacteria</taxon>
        <taxon>Pseudomonadati</taxon>
        <taxon>Pseudomonadota</taxon>
        <taxon>Alphaproteobacteria</taxon>
        <taxon>Hyphomicrobiales</taxon>
        <taxon>Flaviflagellibacter</taxon>
    </lineage>
</organism>
<dbReference type="PROSITE" id="PS51832">
    <property type="entry name" value="HD_GYP"/>
    <property type="match status" value="1"/>
</dbReference>
<accession>A0ABV9Z1C8</accession>
<dbReference type="NCBIfam" id="TIGR00277">
    <property type="entry name" value="HDIG"/>
    <property type="match status" value="1"/>
</dbReference>
<dbReference type="SMART" id="SM00471">
    <property type="entry name" value="HDc"/>
    <property type="match status" value="1"/>
</dbReference>
<sequence>MLRSQDLAAGHHDKVAAVIVVGDDTVSSPVYDLQDADFVDIADEKCARYDFGSPQAVVFDVALSRENIAIIQSLNPVLPKKRVFSVDLKSFRARIQANSLGATALINRPIRMRELNYCIQELIGTTQRKRDRRQVEIDRSIKGAASALTSMFDGISTGAKLDVEGALRACGDIGAAIPEFGQEKWLDNIRKHHVSTFQHCLLVTSVATMFGQSLGMRRADVVALTMAGMLHDIGKATIPVALLDKPGKLTDAELKIIKSHPEVGSRYLSSTVIRPDILHAVRHHHEALDGSGYPDGLSGHQIPDMTRILTVCDIYAALIERRSYKEPLPPAAAIDVLRTLATGGKVEGALVEALASAVFDRTTASA</sequence>
<comment type="caution">
    <text evidence="2">The sequence shown here is derived from an EMBL/GenBank/DDBJ whole genome shotgun (WGS) entry which is preliminary data.</text>
</comment>
<gene>
    <name evidence="2" type="ORF">ACFPFW_11805</name>
</gene>
<dbReference type="CDD" id="cd00077">
    <property type="entry name" value="HDc"/>
    <property type="match status" value="1"/>
</dbReference>
<evidence type="ECO:0000313" key="3">
    <source>
        <dbReference type="Proteomes" id="UP001595796"/>
    </source>
</evidence>
<dbReference type="GO" id="GO:0016787">
    <property type="term" value="F:hydrolase activity"/>
    <property type="evidence" value="ECO:0007669"/>
    <property type="project" value="UniProtKB-KW"/>
</dbReference>
<reference evidence="3" key="1">
    <citation type="journal article" date="2019" name="Int. J. Syst. Evol. Microbiol.">
        <title>The Global Catalogue of Microorganisms (GCM) 10K type strain sequencing project: providing services to taxonomists for standard genome sequencing and annotation.</title>
        <authorList>
            <consortium name="The Broad Institute Genomics Platform"/>
            <consortium name="The Broad Institute Genome Sequencing Center for Infectious Disease"/>
            <person name="Wu L."/>
            <person name="Ma J."/>
        </authorList>
    </citation>
    <scope>NUCLEOTIDE SEQUENCE [LARGE SCALE GENOMIC DNA]</scope>
    <source>
        <strain evidence="3">CGMCC 1.16444</strain>
    </source>
</reference>
<dbReference type="PANTHER" id="PTHR43155">
    <property type="entry name" value="CYCLIC DI-GMP PHOSPHODIESTERASE PA4108-RELATED"/>
    <property type="match status" value="1"/>
</dbReference>
<dbReference type="Pfam" id="PF13487">
    <property type="entry name" value="HD_5"/>
    <property type="match status" value="1"/>
</dbReference>
<keyword evidence="3" id="KW-1185">Reference proteome</keyword>